<protein>
    <recommendedName>
        <fullName evidence="2">ribonuclease T2</fullName>
        <ecNumber evidence="2">4.6.1.19</ecNumber>
    </recommendedName>
</protein>
<dbReference type="GO" id="GO:0033897">
    <property type="term" value="F:ribonuclease T2 activity"/>
    <property type="evidence" value="ECO:0007669"/>
    <property type="project" value="UniProtKB-EC"/>
</dbReference>
<dbReference type="InterPro" id="IPR033697">
    <property type="entry name" value="Ribonuclease_T2_eukaryotic"/>
</dbReference>
<evidence type="ECO:0000256" key="6">
    <source>
        <dbReference type="SAM" id="SignalP"/>
    </source>
</evidence>
<dbReference type="InterPro" id="IPR036430">
    <property type="entry name" value="RNase_T2-like_sf"/>
</dbReference>
<reference evidence="7" key="1">
    <citation type="submission" date="2020-05" db="EMBL/GenBank/DDBJ databases">
        <title>Phylogenomic resolution of chytrid fungi.</title>
        <authorList>
            <person name="Stajich J.E."/>
            <person name="Amses K."/>
            <person name="Simmons R."/>
            <person name="Seto K."/>
            <person name="Myers J."/>
            <person name="Bonds A."/>
            <person name="Quandt C.A."/>
            <person name="Barry K."/>
            <person name="Liu P."/>
            <person name="Grigoriev I."/>
            <person name="Longcore J.E."/>
            <person name="James T.Y."/>
        </authorList>
    </citation>
    <scope>NUCLEOTIDE SEQUENCE</scope>
    <source>
        <strain evidence="7">JEL0379</strain>
    </source>
</reference>
<keyword evidence="3" id="KW-1015">Disulfide bond</keyword>
<keyword evidence="6" id="KW-0732">Signal</keyword>
<evidence type="ECO:0000313" key="7">
    <source>
        <dbReference type="EMBL" id="KAJ3180769.1"/>
    </source>
</evidence>
<dbReference type="GO" id="GO:0006401">
    <property type="term" value="P:RNA catabolic process"/>
    <property type="evidence" value="ECO:0007669"/>
    <property type="project" value="TreeGrafter"/>
</dbReference>
<dbReference type="InterPro" id="IPR033130">
    <property type="entry name" value="RNase_T2_His_AS_2"/>
</dbReference>
<dbReference type="PANTHER" id="PTHR11240">
    <property type="entry name" value="RIBONUCLEASE T2"/>
    <property type="match status" value="1"/>
</dbReference>
<dbReference type="InterPro" id="IPR001568">
    <property type="entry name" value="RNase_T2-like"/>
</dbReference>
<gene>
    <name evidence="7" type="primary">RNY1_1</name>
    <name evidence="7" type="ORF">HDU87_001882</name>
</gene>
<feature type="active site" evidence="4">
    <location>
        <position position="100"/>
    </location>
</feature>
<dbReference type="PROSITE" id="PS51257">
    <property type="entry name" value="PROKAR_LIPOPROTEIN"/>
    <property type="match status" value="1"/>
</dbReference>
<dbReference type="Proteomes" id="UP001212152">
    <property type="component" value="Unassembled WGS sequence"/>
</dbReference>
<accession>A0AAD5XP79</accession>
<feature type="active site" evidence="4">
    <location>
        <position position="165"/>
    </location>
</feature>
<comment type="similarity">
    <text evidence="1 5">Belongs to the RNase T2 family.</text>
</comment>
<dbReference type="PROSITE" id="PS00531">
    <property type="entry name" value="RNASE_T2_2"/>
    <property type="match status" value="1"/>
</dbReference>
<feature type="signal peptide" evidence="6">
    <location>
        <begin position="1"/>
        <end position="16"/>
    </location>
</feature>
<feature type="chain" id="PRO_5041959386" description="ribonuclease T2" evidence="6">
    <location>
        <begin position="17"/>
        <end position="290"/>
    </location>
</feature>
<evidence type="ECO:0000313" key="8">
    <source>
        <dbReference type="Proteomes" id="UP001212152"/>
    </source>
</evidence>
<dbReference type="EMBL" id="JADGJQ010000015">
    <property type="protein sequence ID" value="KAJ3180769.1"/>
    <property type="molecule type" value="Genomic_DNA"/>
</dbReference>
<dbReference type="CDD" id="cd01061">
    <property type="entry name" value="RNase_T2_euk"/>
    <property type="match status" value="1"/>
</dbReference>
<evidence type="ECO:0000256" key="5">
    <source>
        <dbReference type="RuleBase" id="RU004328"/>
    </source>
</evidence>
<proteinExistence type="inferred from homology"/>
<evidence type="ECO:0000256" key="4">
    <source>
        <dbReference type="PIRSR" id="PIRSR633697-1"/>
    </source>
</evidence>
<organism evidence="7 8">
    <name type="scientific">Geranomyces variabilis</name>
    <dbReference type="NCBI Taxonomy" id="109894"/>
    <lineage>
        <taxon>Eukaryota</taxon>
        <taxon>Fungi</taxon>
        <taxon>Fungi incertae sedis</taxon>
        <taxon>Chytridiomycota</taxon>
        <taxon>Chytridiomycota incertae sedis</taxon>
        <taxon>Chytridiomycetes</taxon>
        <taxon>Spizellomycetales</taxon>
        <taxon>Powellomycetaceae</taxon>
        <taxon>Geranomyces</taxon>
    </lineage>
</organism>
<dbReference type="Pfam" id="PF00445">
    <property type="entry name" value="Ribonuclease_T2"/>
    <property type="match status" value="1"/>
</dbReference>
<comment type="caution">
    <text evidence="7">The sequence shown here is derived from an EMBL/GenBank/DDBJ whole genome shotgun (WGS) entry which is preliminary data.</text>
</comment>
<evidence type="ECO:0000256" key="1">
    <source>
        <dbReference type="ARBA" id="ARBA00007469"/>
    </source>
</evidence>
<evidence type="ECO:0000256" key="2">
    <source>
        <dbReference type="ARBA" id="ARBA00012571"/>
    </source>
</evidence>
<dbReference type="AlphaFoldDB" id="A0AAD5XP79"/>
<dbReference type="GO" id="GO:0005576">
    <property type="term" value="C:extracellular region"/>
    <property type="evidence" value="ECO:0007669"/>
    <property type="project" value="TreeGrafter"/>
</dbReference>
<dbReference type="SUPFAM" id="SSF55895">
    <property type="entry name" value="Ribonuclease Rh-like"/>
    <property type="match status" value="1"/>
</dbReference>
<dbReference type="EC" id="4.6.1.19" evidence="2"/>
<evidence type="ECO:0000256" key="3">
    <source>
        <dbReference type="ARBA" id="ARBA00023157"/>
    </source>
</evidence>
<feature type="active site" evidence="4">
    <location>
        <position position="161"/>
    </location>
</feature>
<dbReference type="PANTHER" id="PTHR11240:SF22">
    <property type="entry name" value="RIBONUCLEASE T2"/>
    <property type="match status" value="1"/>
</dbReference>
<dbReference type="GO" id="GO:0003723">
    <property type="term" value="F:RNA binding"/>
    <property type="evidence" value="ECO:0007669"/>
    <property type="project" value="InterPro"/>
</dbReference>
<sequence>MSKFLALSALAAVVSAGCLPEPSSHGVTFPPIPAHGCPAKALACTNPTRDNSTSLDGCCVPNQGLYVYSQNWTMGYCQNPNNTCAETTLRALPKNQFTLHGLWADYCDGSYETSPLGCDPARRDDNAKATVDKLAPKSLRQEMEKVWLAADGDYNWFWSHEWNKHGTCVSTLNPKCFTKPSPSQDLLAFFRASLNLRPRFNLYKIFAAHGVVPSTTHAYNFTDFQAALKAETGFEGAFQCTNNANGTAFLSEVWTYLIARPGLKFDGHAPVKPFSSCKISKPIYYLPQKH</sequence>
<dbReference type="Gene3D" id="3.90.730.10">
    <property type="entry name" value="Ribonuclease T2-like"/>
    <property type="match status" value="1"/>
</dbReference>
<name>A0AAD5XP79_9FUNG</name>
<keyword evidence="8" id="KW-1185">Reference proteome</keyword>